<dbReference type="GO" id="GO:0034707">
    <property type="term" value="C:chloride channel complex"/>
    <property type="evidence" value="ECO:0007669"/>
    <property type="project" value="UniProtKB-KW"/>
</dbReference>
<protein>
    <recommendedName>
        <fullName evidence="6">Bestrophin homolog</fullName>
    </recommendedName>
</protein>
<gene>
    <name evidence="8" type="ORF">TELCIR_16903</name>
</gene>
<dbReference type="EMBL" id="KZ353377">
    <property type="protein sequence ID" value="PIO61570.1"/>
    <property type="molecule type" value="Genomic_DNA"/>
</dbReference>
<evidence type="ECO:0000313" key="9">
    <source>
        <dbReference type="Proteomes" id="UP000230423"/>
    </source>
</evidence>
<keyword evidence="6" id="KW-1003">Cell membrane</keyword>
<keyword evidence="3 6" id="KW-1133">Transmembrane helix</keyword>
<keyword evidence="6" id="KW-0813">Transport</keyword>
<dbReference type="PANTHER" id="PTHR10736">
    <property type="entry name" value="BESTROPHIN"/>
    <property type="match status" value="1"/>
</dbReference>
<sequence length="255" mass="28782">MAPKEIKAFRTNLALLCNFDWVPIPIAYPQVVFLAVRVYFVICLISRQYIVDNMAGNESVIDLYVPFMTILQFIFLIGWMKVAEALLNPLGEDDDDFECNFLIDKNIATGLAIVDETYDKCPELMMDRFKDPNYVPVYSEDSKKYGHDGILVGSAEGINRARSVQPVHLSSAAPVFSPNPERPYTTFDLSDGFTSSPQMYSGPHLLKVDEEMEKSRTDSVKSTVESVDENEIPDLFRKELNGSQKSKQNGDNEEP</sequence>
<feature type="region of interest" description="Disordered" evidence="7">
    <location>
        <begin position="209"/>
        <end position="255"/>
    </location>
</feature>
<dbReference type="Proteomes" id="UP000230423">
    <property type="component" value="Unassembled WGS sequence"/>
</dbReference>
<dbReference type="InterPro" id="IPR021134">
    <property type="entry name" value="Bestrophin-like"/>
</dbReference>
<keyword evidence="6" id="KW-0869">Chloride channel</keyword>
<comment type="subcellular location">
    <subcellularLocation>
        <location evidence="6">Cell membrane</location>
        <topology evidence="6">Multi-pass membrane protein</topology>
    </subcellularLocation>
    <subcellularLocation>
        <location evidence="1">Membrane</location>
    </subcellularLocation>
</comment>
<accession>A0A2G9TWE2</accession>
<dbReference type="OrthoDB" id="201595at2759"/>
<name>A0A2G9TWE2_TELCI</name>
<comment type="function">
    <text evidence="6">Forms chloride channels.</text>
</comment>
<evidence type="ECO:0000256" key="7">
    <source>
        <dbReference type="SAM" id="MobiDB-lite"/>
    </source>
</evidence>
<reference evidence="8 9" key="1">
    <citation type="submission" date="2015-09" db="EMBL/GenBank/DDBJ databases">
        <title>Draft genome of the parasitic nematode Teladorsagia circumcincta isolate WARC Sus (inbred).</title>
        <authorList>
            <person name="Mitreva M."/>
        </authorList>
    </citation>
    <scope>NUCLEOTIDE SEQUENCE [LARGE SCALE GENOMIC DNA]</scope>
    <source>
        <strain evidence="8 9">S</strain>
    </source>
</reference>
<keyword evidence="2 6" id="KW-0812">Transmembrane</keyword>
<dbReference type="GO" id="GO:0005254">
    <property type="term" value="F:chloride channel activity"/>
    <property type="evidence" value="ECO:0007669"/>
    <property type="project" value="UniProtKB-KW"/>
</dbReference>
<evidence type="ECO:0000256" key="1">
    <source>
        <dbReference type="ARBA" id="ARBA00004370"/>
    </source>
</evidence>
<keyword evidence="6" id="KW-0868">Chloride</keyword>
<dbReference type="InterPro" id="IPR000615">
    <property type="entry name" value="Bestrophin"/>
</dbReference>
<dbReference type="AlphaFoldDB" id="A0A2G9TWE2"/>
<proteinExistence type="inferred from homology"/>
<dbReference type="Pfam" id="PF01062">
    <property type="entry name" value="Bestrophin"/>
    <property type="match status" value="1"/>
</dbReference>
<dbReference type="GO" id="GO:0005886">
    <property type="term" value="C:plasma membrane"/>
    <property type="evidence" value="ECO:0007669"/>
    <property type="project" value="UniProtKB-SubCell"/>
</dbReference>
<evidence type="ECO:0000256" key="2">
    <source>
        <dbReference type="ARBA" id="ARBA00022692"/>
    </source>
</evidence>
<dbReference type="PANTHER" id="PTHR10736:SF58">
    <property type="entry name" value="BESTROPHIN HOMOLOG-RELATED"/>
    <property type="match status" value="1"/>
</dbReference>
<evidence type="ECO:0000256" key="4">
    <source>
        <dbReference type="ARBA" id="ARBA00023136"/>
    </source>
</evidence>
<feature type="transmembrane region" description="Helical" evidence="6">
    <location>
        <begin position="31"/>
        <end position="51"/>
    </location>
</feature>
<keyword evidence="4 6" id="KW-0472">Membrane</keyword>
<keyword evidence="6" id="KW-0406">Ion transport</keyword>
<comment type="similarity">
    <text evidence="5 6">Belongs to the anion channel-forming bestrophin (TC 1.A.46) family. Calcium-sensitive chloride channel subfamily.</text>
</comment>
<feature type="non-terminal residue" evidence="8">
    <location>
        <position position="255"/>
    </location>
</feature>
<evidence type="ECO:0000313" key="8">
    <source>
        <dbReference type="EMBL" id="PIO61570.1"/>
    </source>
</evidence>
<feature type="transmembrane region" description="Helical" evidence="6">
    <location>
        <begin position="63"/>
        <end position="80"/>
    </location>
</feature>
<organism evidence="8 9">
    <name type="scientific">Teladorsagia circumcincta</name>
    <name type="common">Brown stomach worm</name>
    <name type="synonym">Ostertagia circumcincta</name>
    <dbReference type="NCBI Taxonomy" id="45464"/>
    <lineage>
        <taxon>Eukaryota</taxon>
        <taxon>Metazoa</taxon>
        <taxon>Ecdysozoa</taxon>
        <taxon>Nematoda</taxon>
        <taxon>Chromadorea</taxon>
        <taxon>Rhabditida</taxon>
        <taxon>Rhabditina</taxon>
        <taxon>Rhabditomorpha</taxon>
        <taxon>Strongyloidea</taxon>
        <taxon>Trichostrongylidae</taxon>
        <taxon>Teladorsagia</taxon>
    </lineage>
</organism>
<evidence type="ECO:0000256" key="5">
    <source>
        <dbReference type="ARBA" id="ARBA00034769"/>
    </source>
</evidence>
<evidence type="ECO:0000256" key="3">
    <source>
        <dbReference type="ARBA" id="ARBA00022989"/>
    </source>
</evidence>
<keyword evidence="6" id="KW-0407">Ion channel</keyword>
<keyword evidence="9" id="KW-1185">Reference proteome</keyword>
<feature type="compositionally biased region" description="Basic and acidic residues" evidence="7">
    <location>
        <begin position="209"/>
        <end position="219"/>
    </location>
</feature>
<evidence type="ECO:0000256" key="6">
    <source>
        <dbReference type="RuleBase" id="RU363126"/>
    </source>
</evidence>